<dbReference type="InterPro" id="IPR011256">
    <property type="entry name" value="Reg_factor_effector_dom_sf"/>
</dbReference>
<dbReference type="Pfam" id="PF13411">
    <property type="entry name" value="MerR_1"/>
    <property type="match status" value="1"/>
</dbReference>
<dbReference type="EMBL" id="CYZX01000003">
    <property type="protein sequence ID" value="CUN88068.1"/>
    <property type="molecule type" value="Genomic_DNA"/>
</dbReference>
<evidence type="ECO:0000259" key="2">
    <source>
        <dbReference type="PROSITE" id="PS50937"/>
    </source>
</evidence>
<dbReference type="InterPro" id="IPR000551">
    <property type="entry name" value="MerR-type_HTH_dom"/>
</dbReference>
<dbReference type="PROSITE" id="PS50937">
    <property type="entry name" value="HTH_MERR_2"/>
    <property type="match status" value="1"/>
</dbReference>
<dbReference type="GO" id="GO:0003700">
    <property type="term" value="F:DNA-binding transcription factor activity"/>
    <property type="evidence" value="ECO:0007669"/>
    <property type="project" value="InterPro"/>
</dbReference>
<dbReference type="SUPFAM" id="SSF55136">
    <property type="entry name" value="Probable bacterial effector-binding domain"/>
    <property type="match status" value="1"/>
</dbReference>
<proteinExistence type="predicted"/>
<dbReference type="OrthoDB" id="9773308at2"/>
<accession>A0A174AKV0</accession>
<dbReference type="AlphaFoldDB" id="A0A174AKV0"/>
<dbReference type="CDD" id="cd04782">
    <property type="entry name" value="HTH_BltR"/>
    <property type="match status" value="1"/>
</dbReference>
<reference evidence="3 4" key="1">
    <citation type="submission" date="2015-09" db="EMBL/GenBank/DDBJ databases">
        <authorList>
            <consortium name="Pathogen Informatics"/>
        </authorList>
    </citation>
    <scope>NUCLEOTIDE SEQUENCE [LARGE SCALE GENOMIC DNA]</scope>
    <source>
        <strain evidence="3 4">2789STDY5834856</strain>
    </source>
</reference>
<feature type="domain" description="HTH merR-type" evidence="2">
    <location>
        <begin position="8"/>
        <end position="77"/>
    </location>
</feature>
<dbReference type="SMART" id="SM00422">
    <property type="entry name" value="HTH_MERR"/>
    <property type="match status" value="1"/>
</dbReference>
<dbReference type="PANTHER" id="PTHR30204:SF85">
    <property type="entry name" value="MULTIDRUG-EFFLUX TRANSPORTER 2 REGULATOR"/>
    <property type="match status" value="1"/>
</dbReference>
<evidence type="ECO:0000313" key="3">
    <source>
        <dbReference type="EMBL" id="CUN88068.1"/>
    </source>
</evidence>
<dbReference type="Gene3D" id="3.20.80.10">
    <property type="entry name" value="Regulatory factor, effector binding domain"/>
    <property type="match status" value="1"/>
</dbReference>
<sequence>MNKNKQNYFTTGEFAKLVGVTKHTLFYYDKIGIFSPEIKLDNDYRYYSVFQIEVFYVISTLKELDMSLKDIKSYLDKRSPKELISLLEKEKNIIDEKINSLIKMKKVIEGKLSITKDIFNIDTNKISIERCEEELLVLTECCNVTNEKSLAKAIANHVKYCDKNEIYSPHSMGEMIHLENIKKGMYENYDYFYTRIYEGNENIKLYKKEAGLYLIAYHNKGFYTIDQSYERILKFVKDNNLELEGYFYEDVLLDELSVSGYDEYLIKISIKVKI</sequence>
<dbReference type="InterPro" id="IPR047057">
    <property type="entry name" value="MerR_fam"/>
</dbReference>
<evidence type="ECO:0000256" key="1">
    <source>
        <dbReference type="ARBA" id="ARBA00023125"/>
    </source>
</evidence>
<gene>
    <name evidence="3" type="primary">bmrR_1</name>
    <name evidence="3" type="ORF">ERS852471_00614</name>
</gene>
<evidence type="ECO:0000313" key="4">
    <source>
        <dbReference type="Proteomes" id="UP000095594"/>
    </source>
</evidence>
<dbReference type="PANTHER" id="PTHR30204">
    <property type="entry name" value="REDOX-CYCLING DRUG-SENSING TRANSCRIPTIONAL ACTIVATOR SOXR"/>
    <property type="match status" value="1"/>
</dbReference>
<dbReference type="Proteomes" id="UP000095594">
    <property type="component" value="Unassembled WGS sequence"/>
</dbReference>
<name>A0A174AKV0_9CLOT</name>
<dbReference type="Gene3D" id="1.10.1660.10">
    <property type="match status" value="1"/>
</dbReference>
<protein>
    <submittedName>
        <fullName evidence="3">Transcriptional regulator MerR family</fullName>
    </submittedName>
</protein>
<dbReference type="PROSITE" id="PS00552">
    <property type="entry name" value="HTH_MERR_1"/>
    <property type="match status" value="1"/>
</dbReference>
<keyword evidence="1" id="KW-0238">DNA-binding</keyword>
<dbReference type="SUPFAM" id="SSF46955">
    <property type="entry name" value="Putative DNA-binding domain"/>
    <property type="match status" value="1"/>
</dbReference>
<dbReference type="RefSeq" id="WP_055263802.1">
    <property type="nucleotide sequence ID" value="NZ_CABIXQ010000003.1"/>
</dbReference>
<dbReference type="InterPro" id="IPR009061">
    <property type="entry name" value="DNA-bd_dom_put_sf"/>
</dbReference>
<dbReference type="GO" id="GO:0003677">
    <property type="term" value="F:DNA binding"/>
    <property type="evidence" value="ECO:0007669"/>
    <property type="project" value="UniProtKB-KW"/>
</dbReference>
<organism evidence="3 4">
    <name type="scientific">Clostridium disporicum</name>
    <dbReference type="NCBI Taxonomy" id="84024"/>
    <lineage>
        <taxon>Bacteria</taxon>
        <taxon>Bacillati</taxon>
        <taxon>Bacillota</taxon>
        <taxon>Clostridia</taxon>
        <taxon>Eubacteriales</taxon>
        <taxon>Clostridiaceae</taxon>
        <taxon>Clostridium</taxon>
    </lineage>
</organism>